<evidence type="ECO:0000259" key="2">
    <source>
        <dbReference type="Pfam" id="PF13699"/>
    </source>
</evidence>
<accession>A0ABX1TZR8</accession>
<evidence type="ECO:0000313" key="3">
    <source>
        <dbReference type="EMBL" id="NMQ28940.1"/>
    </source>
</evidence>
<feature type="domain" description="eCIS core" evidence="2">
    <location>
        <begin position="237"/>
        <end position="313"/>
    </location>
</feature>
<reference evidence="3 4" key="1">
    <citation type="submission" date="2019-03" db="EMBL/GenBank/DDBJ databases">
        <title>Metabolic reconstructions from genomes of highly enriched 'Candidatus Accumulibacter' and 'Candidatus Competibacter' bioreactor populations.</title>
        <authorList>
            <person name="Annavajhala M.K."/>
            <person name="Welles L."/>
            <person name="Abbas B."/>
            <person name="Sorokin D."/>
            <person name="Park H."/>
            <person name="Van Loosdrecht M."/>
            <person name="Chandran K."/>
        </authorList>
    </citation>
    <scope>NUCLEOTIDE SEQUENCE [LARGE SCALE GENOMIC DNA]</scope>
    <source>
        <strain evidence="3 4">SBR_S</strain>
    </source>
</reference>
<dbReference type="EMBL" id="SPMY01000043">
    <property type="protein sequence ID" value="NMQ28940.1"/>
    <property type="molecule type" value="Genomic_DNA"/>
</dbReference>
<evidence type="ECO:0000256" key="1">
    <source>
        <dbReference type="SAM" id="MobiDB-lite"/>
    </source>
</evidence>
<organism evidence="3 4">
    <name type="scientific">Candidatus Accumulibacter phosphatis</name>
    <dbReference type="NCBI Taxonomy" id="327160"/>
    <lineage>
        <taxon>Bacteria</taxon>
        <taxon>Pseudomonadati</taxon>
        <taxon>Pseudomonadota</taxon>
        <taxon>Betaproteobacteria</taxon>
        <taxon>Candidatus Accumulibacter</taxon>
    </lineage>
</organism>
<evidence type="ECO:0000313" key="4">
    <source>
        <dbReference type="Proteomes" id="UP000749010"/>
    </source>
</evidence>
<name>A0ABX1TZR8_9PROT</name>
<proteinExistence type="predicted"/>
<dbReference type="Pfam" id="PF13699">
    <property type="entry name" value="eCIS_core"/>
    <property type="match status" value="1"/>
</dbReference>
<feature type="region of interest" description="Disordered" evidence="1">
    <location>
        <begin position="196"/>
        <end position="231"/>
    </location>
</feature>
<feature type="region of interest" description="Disordered" evidence="1">
    <location>
        <begin position="68"/>
        <end position="93"/>
    </location>
</feature>
<sequence length="1840" mass="198930">MDFLSFTRPPGFRRNHEGMPRRALTYGAMRAFCEGATRRAGPCFSGPVHGREPPTVTGHEMSKLALSRRRVSDGVAKSADAARPATNSGMPRYLERRPAAVAQPTDASAVPGDAIADRVMSNASAFPQAGESTPPHSRTNETHAAAFALHGVRAKLTVSRPQDPDEEEADRLADQVMRMPRGGPLATSPFVNSAGAWASAKAERDTRSPSLSRKPTASGAAPTASFAVPDRNSGRALNASVRDLFEPRFGRDLGDVRIHDDAAAADSARRIGARAYAYGDQVVFGVGEFAPDSDAGRRLLAHELTHVLQEKEGEQRIRRAPEDVTRLNQLPLSAHRSRPHFTIAFYTVYAEATGDLPDFKARVKSACAESSEGLNLDAGNQGAVNAAADEMAELTDGLTVGGAYQPFDLAGAVKKLYELMPSVPGDIQVTNFGFEYIYGRLVSHSADFVALSLQEHAHGPDIDADPDLSAVAGSSDTAFVQLSQDLARIVAALSDGKSLLMLELEGLVSTLVDLRNQFDPRASRDEQAENYRMRSELARRALLVNDKLMKMNDDPTAPTPLDTSVEKTLSEIRRTARSEEDTRTALGDTKSLLAAQPLNMADRVDDPFFKESGLSEEAEGAEIKPQVAFPKTTEGFAAEAQHDLADRINRQSKGLQEQLAQIVPPHEESKYNLPEFAKVHKHWFSLFGIEAEKAMIQQAGALDLWHGIHQATAIGTLSVSGDMMTAWLRYETMKQTMGLLGLFVGTGVEREFGSVIAQQTMRRKQALSGTGASDARYEFAELYGSASSLTTGGEEASRSKVAAEGAKTSSAQFSRAASVPTFLQTQAAHQQGLTPAPLPVLGLRKVEAKEGWSYLVEVPDYLSGKTIAYEQKTATPEVADYLLAQRQHAATLKSTHSALVTVSSPGKFSNARTLRHVGPTPALEGAQTSQTSSLERADRDAREAIAMPGRGSSKTAPTGTELLQGAMLDYLNFFFKEGDSALRVAAIIHMMNVEHGIGKVFDKMLEPAEIAKVLTKAFGMGFGLGVLASLGPIGSILSLGIGKAMKVAGGSDITAALTVAAFLKEAAETGDFFTARMMGYLGVPIVEDIKQLFESVISAPAAMAGAKAADASVKAVLDKINQKPPATIAEAADLARELANASPDARADMLAAMDSHIADMEAQGFGKTQSSQDYDVMIAFRNAFHQQSTLNQMLDPFTTKLETKVPEEAKTAFGGEPFRLKTPGERAKLLAAMGDLAGKVMLFQDPTLRGGDAATVRVHYDNGKVRIHHGSEATARDIELHLPTVRTLRKYEGFSGSVRSLLARAISLLGFTQTPQYGSKGFEAELEIKKLTEIRDDLLARQEAIDLNARRLIDKQIDNAIIDRHIADIDKQILQHMRDLDSLEAGQGFIAARKKSAGLARAETLGLDQATPTGHYWREREGQLELVWQNEKAAGYFLNQDILRAEIAKGKAGDAKLAIRPIAENASAGALKATSIGLGDAPKGHHWREDTTGGLTLIRTDEKAPHFWFDHDAYSKAADKSKPSKFIRPIAEKADSDSASFDAKTWDEAYGELGGGEAKSSFGKFTKVIGELGVDKVAIIDKMKQTEGGDSRGDSPTGLKIRTIRHTTKQHFIDEVILPHLIDPKSLADSPRYQALIDQGINPREAQIAASHERLLRITRQLDSADIGSLGEKWHTHWFAQTGDKTQFSVSQKDISDRYSGTDLGQDRNLDLLKLVGDEQADLVEIKNLSSPVGERERGELDAHLALQGKDVMMPGAAGAKATPRTIRMVVWVILNPDFLTSNANVVFMTDRLKKNASLEFRVYDDNGKMVSVTGANYRTVLAGLAAAAKKSKAAREAEP</sequence>
<gene>
    <name evidence="3" type="ORF">E4Q23_14920</name>
</gene>
<comment type="caution">
    <text evidence="3">The sequence shown here is derived from an EMBL/GenBank/DDBJ whole genome shotgun (WGS) entry which is preliminary data.</text>
</comment>
<dbReference type="InterPro" id="IPR025295">
    <property type="entry name" value="eCIS_core_dom"/>
</dbReference>
<protein>
    <submittedName>
        <fullName evidence="3">DUF4157 domain-containing protein</fullName>
    </submittedName>
</protein>
<dbReference type="Proteomes" id="UP000749010">
    <property type="component" value="Unassembled WGS sequence"/>
</dbReference>
<keyword evidence="4" id="KW-1185">Reference proteome</keyword>